<evidence type="ECO:0000313" key="2">
    <source>
        <dbReference type="Proteomes" id="UP000238634"/>
    </source>
</evidence>
<accession>A0A2T1DFE0</accession>
<gene>
    <name evidence="1" type="ORF">C7B65_12940</name>
</gene>
<keyword evidence="2" id="KW-1185">Reference proteome</keyword>
<reference evidence="1 2" key="2">
    <citation type="submission" date="2018-03" db="EMBL/GenBank/DDBJ databases">
        <title>The ancient ancestry and fast evolution of plastids.</title>
        <authorList>
            <person name="Moore K.R."/>
            <person name="Magnabosco C."/>
            <person name="Momper L."/>
            <person name="Gold D.A."/>
            <person name="Bosak T."/>
            <person name="Fournier G.P."/>
        </authorList>
    </citation>
    <scope>NUCLEOTIDE SEQUENCE [LARGE SCALE GENOMIC DNA]</scope>
    <source>
        <strain evidence="1 2">ULC007</strain>
    </source>
</reference>
<name>A0A2T1DFE0_9CYAN</name>
<comment type="caution">
    <text evidence="1">The sequence shown here is derived from an EMBL/GenBank/DDBJ whole genome shotgun (WGS) entry which is preliminary data.</text>
</comment>
<protein>
    <submittedName>
        <fullName evidence="1">Uncharacterized protein</fullName>
    </submittedName>
</protein>
<dbReference type="EMBL" id="PVWG01000012">
    <property type="protein sequence ID" value="PSB19175.1"/>
    <property type="molecule type" value="Genomic_DNA"/>
</dbReference>
<dbReference type="STRING" id="1920490.GCA_001895925_04304"/>
<dbReference type="Proteomes" id="UP000238634">
    <property type="component" value="Unassembled WGS sequence"/>
</dbReference>
<evidence type="ECO:0000313" key="1">
    <source>
        <dbReference type="EMBL" id="PSB19175.1"/>
    </source>
</evidence>
<dbReference type="RefSeq" id="WP_073070412.1">
    <property type="nucleotide sequence ID" value="NZ_MPPI01000007.1"/>
</dbReference>
<proteinExistence type="predicted"/>
<organism evidence="1 2">
    <name type="scientific">Phormidesmis priestleyi ULC007</name>
    <dbReference type="NCBI Taxonomy" id="1920490"/>
    <lineage>
        <taxon>Bacteria</taxon>
        <taxon>Bacillati</taxon>
        <taxon>Cyanobacteriota</taxon>
        <taxon>Cyanophyceae</taxon>
        <taxon>Leptolyngbyales</taxon>
        <taxon>Leptolyngbyaceae</taxon>
        <taxon>Phormidesmis</taxon>
    </lineage>
</organism>
<sequence length="227" mass="24766">MPTIDALKDFADQFKRVSEAATKLDENANVVTFLVNNRNLVKFVLDGGAKTVDDLATLLRRPGMTQDLLVNLLTKESLTISEIRSTIVKGVPAETHELPEAIRFGALEGGGEFEFFGNSQGVEGVFRPTNKQGVETPVSLKSFHDVSSLGSLPREIRRNSNQAQAVGIENAIFYGEPIQFNTNQLADFATNGPIYQQIVQDGAFSKIILKGSDGIVEITRSGVRIIK</sequence>
<reference evidence="1 2" key="1">
    <citation type="submission" date="2018-02" db="EMBL/GenBank/DDBJ databases">
        <authorList>
            <person name="Cohen D.B."/>
            <person name="Kent A.D."/>
        </authorList>
    </citation>
    <scope>NUCLEOTIDE SEQUENCE [LARGE SCALE GENOMIC DNA]</scope>
    <source>
        <strain evidence="1 2">ULC007</strain>
    </source>
</reference>
<dbReference type="AlphaFoldDB" id="A0A2T1DFE0"/>